<dbReference type="SUPFAM" id="SSF47384">
    <property type="entry name" value="Homodimeric domain of signal transducing histidine kinase"/>
    <property type="match status" value="1"/>
</dbReference>
<evidence type="ECO:0000256" key="5">
    <source>
        <dbReference type="ARBA" id="ARBA00022777"/>
    </source>
</evidence>
<evidence type="ECO:0000313" key="8">
    <source>
        <dbReference type="Proteomes" id="UP000239590"/>
    </source>
</evidence>
<dbReference type="Pfam" id="PF02518">
    <property type="entry name" value="HATPase_c"/>
    <property type="match status" value="1"/>
</dbReference>
<dbReference type="PROSITE" id="PS50109">
    <property type="entry name" value="HIS_KIN"/>
    <property type="match status" value="1"/>
</dbReference>
<dbReference type="Proteomes" id="UP000239590">
    <property type="component" value="Unassembled WGS sequence"/>
</dbReference>
<proteinExistence type="predicted"/>
<dbReference type="AlphaFoldDB" id="A0A2S7IGZ0"/>
<dbReference type="InterPro" id="IPR052162">
    <property type="entry name" value="Sensor_kinase/Photoreceptor"/>
</dbReference>
<feature type="domain" description="Histidine kinase" evidence="6">
    <location>
        <begin position="260"/>
        <end position="479"/>
    </location>
</feature>
<reference evidence="8" key="1">
    <citation type="submission" date="2018-02" db="EMBL/GenBank/DDBJ databases">
        <title>Genome sequencing of Solimonas sp. HR-BB.</title>
        <authorList>
            <person name="Lee Y."/>
            <person name="Jeon C.O."/>
        </authorList>
    </citation>
    <scope>NUCLEOTIDE SEQUENCE [LARGE SCALE GENOMIC DNA]</scope>
    <source>
        <strain evidence="8">HR-U</strain>
    </source>
</reference>
<dbReference type="SMART" id="SM00387">
    <property type="entry name" value="HATPase_c"/>
    <property type="match status" value="1"/>
</dbReference>
<dbReference type="PANTHER" id="PTHR43304:SF1">
    <property type="entry name" value="PAC DOMAIN-CONTAINING PROTEIN"/>
    <property type="match status" value="1"/>
</dbReference>
<evidence type="ECO:0000256" key="1">
    <source>
        <dbReference type="ARBA" id="ARBA00000085"/>
    </source>
</evidence>
<sequence>MKSLQIDITSEANDSLGIPVSSPGVALLEPLYAAEQLMDLRIVFLNETGRNLLQSTAETSFRAYVPDPFFLNVCPQVIHTRQPVQQRLQIRPELCLDATLEMVGTQMLCTFWEVPDAIQRLQSILDASPNSIISMKALRQQPDTPELITDFLMENANATVERDLYLKPQDITGKTLMSVFPGNKESGLFDMYARVAETGQPEHAIQYYRDSNGLEAWFDVSAVAQGPDQITITFTNITQSQRNQQQLKQSNEALEQFASIASHDLQEPLRKIRHFGHLLATQYQANLGKGTELIDKMQSATDRMGSLINDLLTFAQLSNESTTFEAVDLNQILTEVCSDLEVPIRQQEALITIDPLPHIQANAWQMRQLFQNLLSNALKYIAPGVRPVIHIRSQGPQIYLRDRADSFYRIEVSDNGIGFNEQYQEKIFEAFQRLHSRNTYTGTGLGLTIVRNIVENHGGRILAHSQENQGSTFQIYLKA</sequence>
<keyword evidence="4" id="KW-0808">Transferase</keyword>
<dbReference type="EC" id="2.7.13.3" evidence="2"/>
<dbReference type="RefSeq" id="WP_104715222.1">
    <property type="nucleotide sequence ID" value="NZ_PTRA01000005.1"/>
</dbReference>
<dbReference type="Pfam" id="PF08448">
    <property type="entry name" value="PAS_4"/>
    <property type="match status" value="1"/>
</dbReference>
<comment type="catalytic activity">
    <reaction evidence="1">
        <text>ATP + protein L-histidine = ADP + protein N-phospho-L-histidine.</text>
        <dbReference type="EC" id="2.7.13.3"/>
    </reaction>
</comment>
<name>A0A2S7IGZ0_9BACT</name>
<evidence type="ECO:0000313" key="7">
    <source>
        <dbReference type="EMBL" id="PQA54895.1"/>
    </source>
</evidence>
<organism evidence="7 8">
    <name type="scientific">Siphonobacter curvatus</name>
    <dbReference type="NCBI Taxonomy" id="2094562"/>
    <lineage>
        <taxon>Bacteria</taxon>
        <taxon>Pseudomonadati</taxon>
        <taxon>Bacteroidota</taxon>
        <taxon>Cytophagia</taxon>
        <taxon>Cytophagales</taxon>
        <taxon>Cytophagaceae</taxon>
        <taxon>Siphonobacter</taxon>
    </lineage>
</organism>
<dbReference type="SUPFAM" id="SSF55874">
    <property type="entry name" value="ATPase domain of HSP90 chaperone/DNA topoisomerase II/histidine kinase"/>
    <property type="match status" value="1"/>
</dbReference>
<evidence type="ECO:0000256" key="2">
    <source>
        <dbReference type="ARBA" id="ARBA00012438"/>
    </source>
</evidence>
<dbReference type="EMBL" id="PTRA01000005">
    <property type="protein sequence ID" value="PQA54895.1"/>
    <property type="molecule type" value="Genomic_DNA"/>
</dbReference>
<keyword evidence="3" id="KW-0597">Phosphoprotein</keyword>
<evidence type="ECO:0000256" key="3">
    <source>
        <dbReference type="ARBA" id="ARBA00022553"/>
    </source>
</evidence>
<dbReference type="Pfam" id="PF00512">
    <property type="entry name" value="HisKA"/>
    <property type="match status" value="1"/>
</dbReference>
<dbReference type="GO" id="GO:0000155">
    <property type="term" value="F:phosphorelay sensor kinase activity"/>
    <property type="evidence" value="ECO:0007669"/>
    <property type="project" value="InterPro"/>
</dbReference>
<dbReference type="InterPro" id="IPR003594">
    <property type="entry name" value="HATPase_dom"/>
</dbReference>
<evidence type="ECO:0000256" key="4">
    <source>
        <dbReference type="ARBA" id="ARBA00022679"/>
    </source>
</evidence>
<dbReference type="Gene3D" id="3.30.565.10">
    <property type="entry name" value="Histidine kinase-like ATPase, C-terminal domain"/>
    <property type="match status" value="1"/>
</dbReference>
<dbReference type="CDD" id="cd00082">
    <property type="entry name" value="HisKA"/>
    <property type="match status" value="1"/>
</dbReference>
<dbReference type="InterPro" id="IPR003661">
    <property type="entry name" value="HisK_dim/P_dom"/>
</dbReference>
<protein>
    <recommendedName>
        <fullName evidence="2">histidine kinase</fullName>
        <ecNumber evidence="2">2.7.13.3</ecNumber>
    </recommendedName>
</protein>
<dbReference type="InterPro" id="IPR036890">
    <property type="entry name" value="HATPase_C_sf"/>
</dbReference>
<dbReference type="FunFam" id="3.30.565.10:FF:000006">
    <property type="entry name" value="Sensor histidine kinase WalK"/>
    <property type="match status" value="1"/>
</dbReference>
<evidence type="ECO:0000259" key="6">
    <source>
        <dbReference type="PROSITE" id="PS50109"/>
    </source>
</evidence>
<dbReference type="InterPro" id="IPR013656">
    <property type="entry name" value="PAS_4"/>
</dbReference>
<dbReference type="SUPFAM" id="SSF55785">
    <property type="entry name" value="PYP-like sensor domain (PAS domain)"/>
    <property type="match status" value="1"/>
</dbReference>
<dbReference type="Gene3D" id="1.10.287.130">
    <property type="match status" value="1"/>
</dbReference>
<dbReference type="Gene3D" id="3.30.450.20">
    <property type="entry name" value="PAS domain"/>
    <property type="match status" value="1"/>
</dbReference>
<accession>A0A2S7IGZ0</accession>
<dbReference type="InterPro" id="IPR005467">
    <property type="entry name" value="His_kinase_dom"/>
</dbReference>
<comment type="caution">
    <text evidence="7">The sequence shown here is derived from an EMBL/GenBank/DDBJ whole genome shotgun (WGS) entry which is preliminary data.</text>
</comment>
<dbReference type="PANTHER" id="PTHR43304">
    <property type="entry name" value="PHYTOCHROME-LIKE PROTEIN CPH1"/>
    <property type="match status" value="1"/>
</dbReference>
<dbReference type="InterPro" id="IPR035965">
    <property type="entry name" value="PAS-like_dom_sf"/>
</dbReference>
<dbReference type="OrthoDB" id="927680at2"/>
<dbReference type="SMART" id="SM00388">
    <property type="entry name" value="HisKA"/>
    <property type="match status" value="1"/>
</dbReference>
<gene>
    <name evidence="7" type="ORF">C5O19_20280</name>
</gene>
<keyword evidence="8" id="KW-1185">Reference proteome</keyword>
<dbReference type="InterPro" id="IPR004358">
    <property type="entry name" value="Sig_transdc_His_kin-like_C"/>
</dbReference>
<keyword evidence="5" id="KW-0418">Kinase</keyword>
<dbReference type="PRINTS" id="PR00344">
    <property type="entry name" value="BCTRLSENSOR"/>
</dbReference>
<dbReference type="InterPro" id="IPR036097">
    <property type="entry name" value="HisK_dim/P_sf"/>
</dbReference>